<protein>
    <submittedName>
        <fullName evidence="1">Basic secretory family protein</fullName>
    </submittedName>
</protein>
<keyword evidence="2" id="KW-1185">Reference proteome</keyword>
<proteinExistence type="predicted"/>
<dbReference type="AlphaFoldDB" id="A0AAE3LMQ8"/>
<dbReference type="InterPro" id="IPR007541">
    <property type="entry name" value="Uncharacterised_BSP"/>
</dbReference>
<dbReference type="RefSeq" id="WP_263037637.1">
    <property type="nucleotide sequence ID" value="NZ_JAOTPL010000007.1"/>
</dbReference>
<gene>
    <name evidence="1" type="ORF">OD355_06445</name>
</gene>
<dbReference type="PANTHER" id="PTHR33321">
    <property type="match status" value="1"/>
</dbReference>
<evidence type="ECO:0000313" key="2">
    <source>
        <dbReference type="Proteomes" id="UP001209317"/>
    </source>
</evidence>
<name>A0AAE3LMQ8_9BACT</name>
<dbReference type="EMBL" id="JAOTPL010000007">
    <property type="protein sequence ID" value="MCU7694151.1"/>
    <property type="molecule type" value="Genomic_DNA"/>
</dbReference>
<dbReference type="Pfam" id="PF04450">
    <property type="entry name" value="BSP"/>
    <property type="match status" value="1"/>
</dbReference>
<evidence type="ECO:0000313" key="1">
    <source>
        <dbReference type="EMBL" id="MCU7694151.1"/>
    </source>
</evidence>
<accession>A0AAE3LMQ8</accession>
<reference evidence="1" key="1">
    <citation type="submission" date="2022-10" db="EMBL/GenBank/DDBJ databases">
        <authorList>
            <person name="Kim H.S."/>
            <person name="Kim J.-S."/>
            <person name="Suh M.K."/>
            <person name="Eom M.K."/>
            <person name="Lee J.-S."/>
        </authorList>
    </citation>
    <scope>NUCLEOTIDE SEQUENCE</scope>
    <source>
        <strain evidence="1">LIP-5</strain>
    </source>
</reference>
<comment type="caution">
    <text evidence="1">The sequence shown here is derived from an EMBL/GenBank/DDBJ whole genome shotgun (WGS) entry which is preliminary data.</text>
</comment>
<dbReference type="PANTHER" id="PTHR33321:SF12">
    <property type="entry name" value="PLANT BASIC SECRETORY PROTEIN (BSP) FAMILY PROTEIN"/>
    <property type="match status" value="1"/>
</dbReference>
<sequence>MLFRVVIFVVISIFWSCSFKATTKNPLKSEWIAFQRNGLVLNYQSNDTQFSGDTRAKLIETFFIVYPQLIEHFNPEASKTIYFLMDTSFNQYPAARWGDTIRYSSAWFTKYPKDIDVVTHEVMHIAQSYPSYDPWWLVEGIADYVRYKYGVANVAGGWHLPEVTSSQKYDNGYRVTARFLVWCENKKPGCVKAFDHALRTNRYNSNMWSTIFGKTVDELWKEYLDDAAI</sequence>
<dbReference type="Proteomes" id="UP001209317">
    <property type="component" value="Unassembled WGS sequence"/>
</dbReference>
<organism evidence="1 2">
    <name type="scientific">Haoranjiania flava</name>
    <dbReference type="NCBI Taxonomy" id="1856322"/>
    <lineage>
        <taxon>Bacteria</taxon>
        <taxon>Pseudomonadati</taxon>
        <taxon>Bacteroidota</taxon>
        <taxon>Chitinophagia</taxon>
        <taxon>Chitinophagales</taxon>
        <taxon>Chitinophagaceae</taxon>
        <taxon>Haoranjiania</taxon>
    </lineage>
</organism>